<gene>
    <name evidence="1" type="ORF">ACFLIM_48430</name>
</gene>
<keyword evidence="2" id="KW-1185">Reference proteome</keyword>
<dbReference type="Proteomes" id="UP001603978">
    <property type="component" value="Unassembled WGS sequence"/>
</dbReference>
<evidence type="ECO:0000313" key="1">
    <source>
        <dbReference type="EMBL" id="MFG1711013.1"/>
    </source>
</evidence>
<evidence type="ECO:0000313" key="2">
    <source>
        <dbReference type="Proteomes" id="UP001603978"/>
    </source>
</evidence>
<comment type="caution">
    <text evidence="1">The sequence shown here is derived from an EMBL/GenBank/DDBJ whole genome shotgun (WGS) entry which is preliminary data.</text>
</comment>
<dbReference type="RefSeq" id="WP_393177381.1">
    <property type="nucleotide sequence ID" value="NZ_JBICRM010000064.1"/>
</dbReference>
<dbReference type="EMBL" id="JBICRM010000064">
    <property type="protein sequence ID" value="MFG1711013.1"/>
    <property type="molecule type" value="Genomic_DNA"/>
</dbReference>
<reference evidence="1 2" key="1">
    <citation type="submission" date="2024-10" db="EMBL/GenBank/DDBJ databases">
        <authorList>
            <person name="Topkara A.R."/>
            <person name="Saygin H."/>
        </authorList>
    </citation>
    <scope>NUCLEOTIDE SEQUENCE [LARGE SCALE GENOMIC DNA]</scope>
    <source>
        <strain evidence="1 2">M3C6</strain>
    </source>
</reference>
<sequence>MLIALAWIAGASLPPVSMAMRIAWARRMPEGHPTAAYSLVFLVQEVAIFTGPSCLA</sequence>
<name>A0ABW7AVG8_9ACTN</name>
<protein>
    <submittedName>
        <fullName evidence="1">Uncharacterized protein</fullName>
    </submittedName>
</protein>
<accession>A0ABW7AVG8</accession>
<organism evidence="1 2">
    <name type="scientific">Nonomuraea marmarensis</name>
    <dbReference type="NCBI Taxonomy" id="3351344"/>
    <lineage>
        <taxon>Bacteria</taxon>
        <taxon>Bacillati</taxon>
        <taxon>Actinomycetota</taxon>
        <taxon>Actinomycetes</taxon>
        <taxon>Streptosporangiales</taxon>
        <taxon>Streptosporangiaceae</taxon>
        <taxon>Nonomuraea</taxon>
    </lineage>
</organism>
<proteinExistence type="predicted"/>